<protein>
    <recommendedName>
        <fullName evidence="4">Casein kinase II subunit alpha</fullName>
        <shortName evidence="4">CK II alpha</shortName>
        <ecNumber evidence="4">2.7.11.1</ecNumber>
    </recommendedName>
</protein>
<name>A0AAV0MZI4_9ROSI</name>
<keyword evidence="8" id="KW-1185">Reference proteome</keyword>
<evidence type="ECO:0000313" key="8">
    <source>
        <dbReference type="Proteomes" id="UP001154282"/>
    </source>
</evidence>
<comment type="catalytic activity">
    <reaction evidence="4">
        <text>L-threonyl-[protein] + ATP = O-phospho-L-threonyl-[protein] + ADP + H(+)</text>
        <dbReference type="Rhea" id="RHEA:46608"/>
        <dbReference type="Rhea" id="RHEA-COMP:11060"/>
        <dbReference type="Rhea" id="RHEA-COMP:11605"/>
        <dbReference type="ChEBI" id="CHEBI:15378"/>
        <dbReference type="ChEBI" id="CHEBI:30013"/>
        <dbReference type="ChEBI" id="CHEBI:30616"/>
        <dbReference type="ChEBI" id="CHEBI:61977"/>
        <dbReference type="ChEBI" id="CHEBI:456216"/>
        <dbReference type="EC" id="2.7.11.1"/>
    </reaction>
</comment>
<evidence type="ECO:0000256" key="3">
    <source>
        <dbReference type="ARBA" id="ARBA00061236"/>
    </source>
</evidence>
<evidence type="ECO:0000256" key="1">
    <source>
        <dbReference type="ARBA" id="ARBA00022741"/>
    </source>
</evidence>
<evidence type="ECO:0000256" key="5">
    <source>
        <dbReference type="SAM" id="SignalP"/>
    </source>
</evidence>
<dbReference type="InterPro" id="IPR008271">
    <property type="entry name" value="Ser/Thr_kinase_AS"/>
</dbReference>
<dbReference type="PROSITE" id="PS00108">
    <property type="entry name" value="PROTEIN_KINASE_ST"/>
    <property type="match status" value="1"/>
</dbReference>
<dbReference type="EC" id="2.7.11.1" evidence="4"/>
<evidence type="ECO:0000313" key="7">
    <source>
        <dbReference type="EMBL" id="CAI0451724.1"/>
    </source>
</evidence>
<dbReference type="AlphaFoldDB" id="A0AAV0MZI4"/>
<keyword evidence="1 4" id="KW-0547">Nucleotide-binding</keyword>
<dbReference type="InterPro" id="IPR045216">
    <property type="entry name" value="CK2_alpha"/>
</dbReference>
<dbReference type="GO" id="GO:0005634">
    <property type="term" value="C:nucleus"/>
    <property type="evidence" value="ECO:0007669"/>
    <property type="project" value="TreeGrafter"/>
</dbReference>
<reference evidence="7" key="1">
    <citation type="submission" date="2022-08" db="EMBL/GenBank/DDBJ databases">
        <authorList>
            <person name="Gutierrez-Valencia J."/>
        </authorList>
    </citation>
    <scope>NUCLEOTIDE SEQUENCE</scope>
</reference>
<comment type="caution">
    <text evidence="7">The sequence shown here is derived from an EMBL/GenBank/DDBJ whole genome shotgun (WGS) entry which is preliminary data.</text>
</comment>
<dbReference type="InterPro" id="IPR000719">
    <property type="entry name" value="Prot_kinase_dom"/>
</dbReference>
<dbReference type="GO" id="GO:0106310">
    <property type="term" value="F:protein serine kinase activity"/>
    <property type="evidence" value="ECO:0007669"/>
    <property type="project" value="UniProtKB-UniRule"/>
</dbReference>
<dbReference type="Proteomes" id="UP001154282">
    <property type="component" value="Unassembled WGS sequence"/>
</dbReference>
<dbReference type="PROSITE" id="PS50011">
    <property type="entry name" value="PROTEIN_KINASE_DOM"/>
    <property type="match status" value="1"/>
</dbReference>
<organism evidence="7 8">
    <name type="scientific">Linum tenue</name>
    <dbReference type="NCBI Taxonomy" id="586396"/>
    <lineage>
        <taxon>Eukaryota</taxon>
        <taxon>Viridiplantae</taxon>
        <taxon>Streptophyta</taxon>
        <taxon>Embryophyta</taxon>
        <taxon>Tracheophyta</taxon>
        <taxon>Spermatophyta</taxon>
        <taxon>Magnoliopsida</taxon>
        <taxon>eudicotyledons</taxon>
        <taxon>Gunneridae</taxon>
        <taxon>Pentapetalae</taxon>
        <taxon>rosids</taxon>
        <taxon>fabids</taxon>
        <taxon>Malpighiales</taxon>
        <taxon>Linaceae</taxon>
        <taxon>Linum</taxon>
    </lineage>
</organism>
<dbReference type="PANTHER" id="PTHR24054:SF56">
    <property type="entry name" value="CASEIN KINASE II SUBUNIT ALPHA-1"/>
    <property type="match status" value="1"/>
</dbReference>
<dbReference type="GO" id="GO:0004674">
    <property type="term" value="F:protein serine/threonine kinase activity"/>
    <property type="evidence" value="ECO:0007669"/>
    <property type="project" value="UniProtKB-UniRule"/>
</dbReference>
<dbReference type="FunFam" id="3.30.200.20:FF:000088">
    <property type="entry name" value="Casein kinase II subunit alpha"/>
    <property type="match status" value="1"/>
</dbReference>
<accession>A0AAV0MZI4</accession>
<gene>
    <name evidence="7" type="ORF">LITE_LOCUS30962</name>
</gene>
<evidence type="ECO:0000256" key="2">
    <source>
        <dbReference type="ARBA" id="ARBA00022840"/>
    </source>
</evidence>
<keyword evidence="4" id="KW-0723">Serine/threonine-protein kinase</keyword>
<dbReference type="PANTHER" id="PTHR24054">
    <property type="entry name" value="CASEIN KINASE II SUBUNIT ALPHA"/>
    <property type="match status" value="1"/>
</dbReference>
<evidence type="ECO:0000259" key="6">
    <source>
        <dbReference type="PROSITE" id="PS50011"/>
    </source>
</evidence>
<dbReference type="Pfam" id="PF00069">
    <property type="entry name" value="Pkinase"/>
    <property type="match status" value="1"/>
</dbReference>
<dbReference type="GO" id="GO:0051726">
    <property type="term" value="P:regulation of cell cycle"/>
    <property type="evidence" value="ECO:0007669"/>
    <property type="project" value="TreeGrafter"/>
</dbReference>
<feature type="signal peptide" evidence="5">
    <location>
        <begin position="1"/>
        <end position="21"/>
    </location>
</feature>
<dbReference type="GO" id="GO:0005829">
    <property type="term" value="C:cytosol"/>
    <property type="evidence" value="ECO:0007669"/>
    <property type="project" value="TreeGrafter"/>
</dbReference>
<dbReference type="SUPFAM" id="SSF56112">
    <property type="entry name" value="Protein kinase-like (PK-like)"/>
    <property type="match status" value="1"/>
</dbReference>
<comment type="function">
    <text evidence="4">Casein kinases are operationally defined by their preferential utilization of acidic proteins as substrates.</text>
</comment>
<proteinExistence type="inferred from homology"/>
<dbReference type="GO" id="GO:0005956">
    <property type="term" value="C:protein kinase CK2 complex"/>
    <property type="evidence" value="ECO:0007669"/>
    <property type="project" value="TreeGrafter"/>
</dbReference>
<dbReference type="GO" id="GO:0005524">
    <property type="term" value="F:ATP binding"/>
    <property type="evidence" value="ECO:0007669"/>
    <property type="project" value="UniProtKB-UniRule"/>
</dbReference>
<keyword evidence="4" id="KW-0808">Transferase</keyword>
<dbReference type="Gene3D" id="3.30.200.20">
    <property type="entry name" value="Phosphorylase Kinase, domain 1"/>
    <property type="match status" value="1"/>
</dbReference>
<keyword evidence="2 4" id="KW-0067">ATP-binding</keyword>
<dbReference type="InterPro" id="IPR011009">
    <property type="entry name" value="Kinase-like_dom_sf"/>
</dbReference>
<keyword evidence="4" id="KW-0418">Kinase</keyword>
<comment type="catalytic activity">
    <reaction evidence="4">
        <text>L-seryl-[protein] + ATP = O-phospho-L-seryl-[protein] + ADP + H(+)</text>
        <dbReference type="Rhea" id="RHEA:17989"/>
        <dbReference type="Rhea" id="RHEA-COMP:9863"/>
        <dbReference type="Rhea" id="RHEA-COMP:11604"/>
        <dbReference type="ChEBI" id="CHEBI:15378"/>
        <dbReference type="ChEBI" id="CHEBI:29999"/>
        <dbReference type="ChEBI" id="CHEBI:30616"/>
        <dbReference type="ChEBI" id="CHEBI:83421"/>
        <dbReference type="ChEBI" id="CHEBI:456216"/>
        <dbReference type="EC" id="2.7.11.1"/>
    </reaction>
</comment>
<dbReference type="PROSITE" id="PS51257">
    <property type="entry name" value="PROKAR_LIPOPROTEIN"/>
    <property type="match status" value="1"/>
</dbReference>
<evidence type="ECO:0000256" key="4">
    <source>
        <dbReference type="RuleBase" id="RU369118"/>
    </source>
</evidence>
<feature type="chain" id="PRO_5043729141" description="Casein kinase II subunit alpha" evidence="5">
    <location>
        <begin position="22"/>
        <end position="211"/>
    </location>
</feature>
<dbReference type="EMBL" id="CAMGYJ010000007">
    <property type="protein sequence ID" value="CAI0451724.1"/>
    <property type="molecule type" value="Genomic_DNA"/>
</dbReference>
<dbReference type="Gene3D" id="1.10.510.10">
    <property type="entry name" value="Transferase(Phosphotransferase) domain 1"/>
    <property type="match status" value="1"/>
</dbReference>
<comment type="similarity">
    <text evidence="3 4">Belongs to the protein kinase superfamily. Ser/Thr protein kinase family. CK2 subfamily.</text>
</comment>
<keyword evidence="5" id="KW-0732">Signal</keyword>
<sequence length="211" mass="24582">MVAKTRVTASIFLFFTFGCFSYWTSMNSDQNDCEVVRKFGRGKYSEVFEGINVTNNEKRIIKILKPVKKKKALDYCHSQSQGIMHRDVKPHNVMIDHELRKLRLIAWGLKEFYHPAKEYDVRVASRYVLGTDELYAYLNKYNLELDLHLEALVGRHNRKPWSRFINPDHKHLFSPEASLLMAPLSSDVRIFPTSFPQISTSYNHHLTCNAG</sequence>
<feature type="domain" description="Protein kinase" evidence="6">
    <location>
        <begin position="1"/>
        <end position="211"/>
    </location>
</feature>